<keyword evidence="2" id="KW-1185">Reference proteome</keyword>
<dbReference type="EMBL" id="JAMRXG010000004">
    <property type="protein sequence ID" value="MCM6773943.1"/>
    <property type="molecule type" value="Genomic_DNA"/>
</dbReference>
<evidence type="ECO:0000313" key="2">
    <source>
        <dbReference type="Proteomes" id="UP001139157"/>
    </source>
</evidence>
<reference evidence="1" key="1">
    <citation type="submission" date="2022-06" db="EMBL/GenBank/DDBJ databases">
        <title>Novel species in genus nocardia.</title>
        <authorList>
            <person name="Li F."/>
        </authorList>
    </citation>
    <scope>NUCLEOTIDE SEQUENCE</scope>
    <source>
        <strain evidence="1">CDC141</strain>
    </source>
</reference>
<dbReference type="AlphaFoldDB" id="A0A9X2E6B7"/>
<name>A0A9X2E6B7_9NOCA</name>
<dbReference type="RefSeq" id="WP_251911044.1">
    <property type="nucleotide sequence ID" value="NZ_JAMRXG010000004.1"/>
</dbReference>
<comment type="caution">
    <text evidence="1">The sequence shown here is derived from an EMBL/GenBank/DDBJ whole genome shotgun (WGS) entry which is preliminary data.</text>
</comment>
<accession>A0A9X2E6B7</accession>
<dbReference type="Proteomes" id="UP001139157">
    <property type="component" value="Unassembled WGS sequence"/>
</dbReference>
<evidence type="ECO:0000313" key="1">
    <source>
        <dbReference type="EMBL" id="MCM6773943.1"/>
    </source>
</evidence>
<proteinExistence type="predicted"/>
<gene>
    <name evidence="1" type="ORF">NDR86_10715</name>
</gene>
<protein>
    <submittedName>
        <fullName evidence="1">Uncharacterized protein</fullName>
    </submittedName>
</protein>
<sequence length="127" mass="13778">MVAGVDPAEWRNLLGQANSGQLSLDPEIGRGLEKVCDDYMDRLDGLMRAANQLFVLGGFGSLPSGIDLEKKFRGKAVGNAQSLTKVLEHHIDVVKTAKEVVAKAIANFTEIDQQNAGRTPRMDGQQQ</sequence>
<organism evidence="1 2">
    <name type="scientific">Nocardia pulmonis</name>
    <dbReference type="NCBI Taxonomy" id="2951408"/>
    <lineage>
        <taxon>Bacteria</taxon>
        <taxon>Bacillati</taxon>
        <taxon>Actinomycetota</taxon>
        <taxon>Actinomycetes</taxon>
        <taxon>Mycobacteriales</taxon>
        <taxon>Nocardiaceae</taxon>
        <taxon>Nocardia</taxon>
    </lineage>
</organism>